<dbReference type="AlphaFoldDB" id="A0A3E2TN86"/>
<evidence type="ECO:0000313" key="2">
    <source>
        <dbReference type="EMBL" id="RGB79838.1"/>
    </source>
</evidence>
<dbReference type="Pfam" id="PF03432">
    <property type="entry name" value="Relaxase"/>
    <property type="match status" value="1"/>
</dbReference>
<comment type="caution">
    <text evidence="2">The sequence shown here is derived from an EMBL/GenBank/DDBJ whole genome shotgun (WGS) entry which is preliminary data.</text>
</comment>
<evidence type="ECO:0000259" key="1">
    <source>
        <dbReference type="Pfam" id="PF03432"/>
    </source>
</evidence>
<reference evidence="2 3" key="1">
    <citation type="submission" date="2018-08" db="EMBL/GenBank/DDBJ databases">
        <title>A genome reference for cultivated species of the human gut microbiota.</title>
        <authorList>
            <person name="Zou Y."/>
            <person name="Xue W."/>
            <person name="Luo G."/>
        </authorList>
    </citation>
    <scope>NUCLEOTIDE SEQUENCE [LARGE SCALE GENOMIC DNA]</scope>
    <source>
        <strain evidence="2 3">AF31-14AC</strain>
    </source>
</reference>
<evidence type="ECO:0000313" key="3">
    <source>
        <dbReference type="Proteomes" id="UP000260782"/>
    </source>
</evidence>
<accession>A0A3E2TN86</accession>
<protein>
    <submittedName>
        <fullName evidence="2">Protein rlx</fullName>
    </submittedName>
</protein>
<name>A0A3E2TN86_9FIRM</name>
<dbReference type="InterPro" id="IPR005094">
    <property type="entry name" value="Endonuclease_MobA/VirD2"/>
</dbReference>
<organism evidence="2 3">
    <name type="scientific">Faecalibacterium prausnitzii</name>
    <dbReference type="NCBI Taxonomy" id="853"/>
    <lineage>
        <taxon>Bacteria</taxon>
        <taxon>Bacillati</taxon>
        <taxon>Bacillota</taxon>
        <taxon>Clostridia</taxon>
        <taxon>Eubacteriales</taxon>
        <taxon>Oscillospiraceae</taxon>
        <taxon>Faecalibacterium</taxon>
    </lineage>
</organism>
<sequence length="240" mass="27605">NRKYGKNGGREDVKTHHIWRHPPKRMLIYSCIARTAGHTKYIISFDPKDAVENDLTMERAQALGLQFCKDNFPGHPAIVCTHPDGHNSAGNIHVHIVIGSLRVRTVERQPFMDKPCDWEAGKKHRCTSAMLRHLRVAVMEMCEQADLNQINLLEAQGDHVSEREYWAQRRGQRRLDHANAKLAAEGQQPTQTVYQTELDKLRKQIYACIKNELRDNFLRKLRLLSIAFHSIHDKNCSIAA</sequence>
<feature type="domain" description="MobA/VirD2-like nuclease" evidence="1">
    <location>
        <begin position="40"/>
        <end position="105"/>
    </location>
</feature>
<proteinExistence type="predicted"/>
<dbReference type="Proteomes" id="UP000260782">
    <property type="component" value="Unassembled WGS sequence"/>
</dbReference>
<dbReference type="EMBL" id="QVES01000052">
    <property type="protein sequence ID" value="RGB79838.1"/>
    <property type="molecule type" value="Genomic_DNA"/>
</dbReference>
<feature type="non-terminal residue" evidence="2">
    <location>
        <position position="1"/>
    </location>
</feature>
<dbReference type="RefSeq" id="WP_117530315.1">
    <property type="nucleotide sequence ID" value="NZ_QVES01000052.1"/>
</dbReference>
<gene>
    <name evidence="2" type="ORF">DWZ25_16005</name>
</gene>